<evidence type="ECO:0000256" key="3">
    <source>
        <dbReference type="ARBA" id="ARBA00023157"/>
    </source>
</evidence>
<dbReference type="EMBL" id="JAPNKA010000001">
    <property type="protein sequence ID" value="MCY1080216.1"/>
    <property type="molecule type" value="Genomic_DNA"/>
</dbReference>
<dbReference type="SUPFAM" id="SSF49464">
    <property type="entry name" value="Carboxypeptidase regulatory domain-like"/>
    <property type="match status" value="1"/>
</dbReference>
<feature type="region of interest" description="Disordered" evidence="4">
    <location>
        <begin position="522"/>
        <end position="546"/>
    </location>
</feature>
<feature type="domain" description="Teneurin NHL" evidence="7">
    <location>
        <begin position="907"/>
        <end position="957"/>
    </location>
</feature>
<evidence type="ECO:0000256" key="2">
    <source>
        <dbReference type="ARBA" id="ARBA00022737"/>
    </source>
</evidence>
<dbReference type="Pfam" id="PF25023">
    <property type="entry name" value="TEN_YD-shell"/>
    <property type="match status" value="1"/>
</dbReference>
<dbReference type="InterPro" id="IPR022385">
    <property type="entry name" value="Rhs_assc_core"/>
</dbReference>
<dbReference type="InterPro" id="IPR056820">
    <property type="entry name" value="TEN_TTR-like"/>
</dbReference>
<dbReference type="InterPro" id="IPR001258">
    <property type="entry name" value="NHL_repeat"/>
</dbReference>
<evidence type="ECO:0000256" key="1">
    <source>
        <dbReference type="ARBA" id="ARBA00022536"/>
    </source>
</evidence>
<dbReference type="InterPro" id="IPR056822">
    <property type="entry name" value="TEN_NHL"/>
</dbReference>
<keyword evidence="3" id="KW-1015">Disulfide bond</keyword>
<gene>
    <name evidence="9" type="ORF">OV287_37770</name>
</gene>
<dbReference type="InterPro" id="IPR008969">
    <property type="entry name" value="CarboxyPept-like_regulatory"/>
</dbReference>
<dbReference type="RefSeq" id="WP_267538890.1">
    <property type="nucleotide sequence ID" value="NZ_JAPNKA010000001.1"/>
</dbReference>
<dbReference type="Gene3D" id="2.120.10.30">
    <property type="entry name" value="TolB, C-terminal domain"/>
    <property type="match status" value="2"/>
</dbReference>
<organism evidence="9 10">
    <name type="scientific">Archangium lansingense</name>
    <dbReference type="NCBI Taxonomy" id="2995310"/>
    <lineage>
        <taxon>Bacteria</taxon>
        <taxon>Pseudomonadati</taxon>
        <taxon>Myxococcota</taxon>
        <taxon>Myxococcia</taxon>
        <taxon>Myxococcales</taxon>
        <taxon>Cystobacterineae</taxon>
        <taxon>Archangiaceae</taxon>
        <taxon>Archangium</taxon>
    </lineage>
</organism>
<dbReference type="InterPro" id="IPR051216">
    <property type="entry name" value="Teneurin"/>
</dbReference>
<evidence type="ECO:0000259" key="6">
    <source>
        <dbReference type="Pfam" id="PF25020"/>
    </source>
</evidence>
<dbReference type="Pfam" id="PF25020">
    <property type="entry name" value="TTR_TEN1-4"/>
    <property type="match status" value="1"/>
</dbReference>
<keyword evidence="1" id="KW-0245">EGF-like domain</keyword>
<dbReference type="Gene3D" id="2.180.10.10">
    <property type="entry name" value="RHS repeat-associated core"/>
    <property type="match status" value="2"/>
</dbReference>
<dbReference type="PANTHER" id="PTHR11219">
    <property type="entry name" value="TENEURIN AND N-ACETYLGLUCOSAMINE-1-PHOSPHODIESTER ALPHA-N-ACETYLGLUCOSAMINIDASE"/>
    <property type="match status" value="1"/>
</dbReference>
<dbReference type="InterPro" id="IPR011042">
    <property type="entry name" value="6-blade_b-propeller_TolB-like"/>
</dbReference>
<feature type="domain" description="Teneurin 1-4-like FN-plug" evidence="5">
    <location>
        <begin position="589"/>
        <end position="657"/>
    </location>
</feature>
<evidence type="ECO:0000259" key="8">
    <source>
        <dbReference type="Pfam" id="PF25023"/>
    </source>
</evidence>
<feature type="domain" description="Teneurin NHL" evidence="7">
    <location>
        <begin position="960"/>
        <end position="1014"/>
    </location>
</feature>
<accession>A0ABT4AF72</accession>
<dbReference type="Gene3D" id="2.60.40.10">
    <property type="entry name" value="Immunoglobulins"/>
    <property type="match status" value="1"/>
</dbReference>
<feature type="domain" description="Teneurin TTR-like" evidence="6">
    <location>
        <begin position="223"/>
        <end position="307"/>
    </location>
</feature>
<dbReference type="PANTHER" id="PTHR11219:SF69">
    <property type="entry name" value="TENEURIN-A"/>
    <property type="match status" value="1"/>
</dbReference>
<comment type="caution">
    <text evidence="9">The sequence shown here is derived from an EMBL/GenBank/DDBJ whole genome shotgun (WGS) entry which is preliminary data.</text>
</comment>
<feature type="domain" description="Teneurin-like YD-shell" evidence="8">
    <location>
        <begin position="1067"/>
        <end position="1913"/>
    </location>
</feature>
<evidence type="ECO:0000313" key="10">
    <source>
        <dbReference type="Proteomes" id="UP001207654"/>
    </source>
</evidence>
<protein>
    <submittedName>
        <fullName evidence="9">Uncharacterized protein</fullName>
    </submittedName>
</protein>
<dbReference type="SUPFAM" id="SSF101898">
    <property type="entry name" value="NHL repeat"/>
    <property type="match status" value="1"/>
</dbReference>
<dbReference type="Pfam" id="PF25021">
    <property type="entry name" value="TEN_NHL"/>
    <property type="match status" value="3"/>
</dbReference>
<evidence type="ECO:0000259" key="5">
    <source>
        <dbReference type="Pfam" id="PF24329"/>
    </source>
</evidence>
<dbReference type="Proteomes" id="UP001207654">
    <property type="component" value="Unassembled WGS sequence"/>
</dbReference>
<name>A0ABT4AF72_9BACT</name>
<keyword evidence="2" id="KW-0677">Repeat</keyword>
<evidence type="ECO:0000313" key="9">
    <source>
        <dbReference type="EMBL" id="MCY1080216.1"/>
    </source>
</evidence>
<dbReference type="Pfam" id="PF01436">
    <property type="entry name" value="NHL"/>
    <property type="match status" value="1"/>
</dbReference>
<dbReference type="Pfam" id="PF24329">
    <property type="entry name" value="FN-plug_TEN1-4"/>
    <property type="match status" value="1"/>
</dbReference>
<dbReference type="InterPro" id="IPR056823">
    <property type="entry name" value="TEN-like_YD-shell"/>
</dbReference>
<dbReference type="InterPro" id="IPR057627">
    <property type="entry name" value="FN-plug_TEN1-4"/>
</dbReference>
<dbReference type="InterPro" id="IPR013783">
    <property type="entry name" value="Ig-like_fold"/>
</dbReference>
<keyword evidence="10" id="KW-1185">Reference proteome</keyword>
<dbReference type="SUPFAM" id="SSF63829">
    <property type="entry name" value="Calcium-dependent phosphotriesterase"/>
    <property type="match status" value="1"/>
</dbReference>
<evidence type="ECO:0000259" key="7">
    <source>
        <dbReference type="Pfam" id="PF25021"/>
    </source>
</evidence>
<dbReference type="NCBIfam" id="TIGR03696">
    <property type="entry name" value="Rhs_assc_core"/>
    <property type="match status" value="1"/>
</dbReference>
<proteinExistence type="predicted"/>
<evidence type="ECO:0000256" key="4">
    <source>
        <dbReference type="SAM" id="MobiDB-lite"/>
    </source>
</evidence>
<sequence length="2068" mass="220057">MLKSPAQGSISNQASQRVELEYTDASGIDPSRVKLRVNGEEVKASLSLSATGATGEITLAEGNHTLVAQVADTAGNEAQAQTGFMVDRTAPALSFSNWAEGATLQGTTQTLMLTYADGLSGVVPSTFQLLANGQELSSQLTVEESAVRGSVSLATGLTTLVARVQDKAGNEARSMLRVTVLPELEGTITPLDDTVVVPLAESIAFLHTGPGAIQVGVAPGTINPKRVAVLRGQVKERDGSPLAGVKVSVKDHPEYGHTFTRENGMFDLAVNGGVLLTLEYEKAGLLPAQRQVHAPWQDYAWLPEVVLIALDSQVTAIALDGSSTQVQVARGSPVTDSDGTRQATVLFPPSTLASLVMPDGSTQPLTTLNVRATEYTVGAAGPRMMPGELPPSSGYTYAVELSVDEALQAGARGVRFSQPLPVYVDNFLGFPVGGLVPAGWYDREKAAWVPSENGRVVKVLGIQDGLALLDTNGDEAADDASQLAALGVTDAERARLAQLYPAGHTVWRVPMNHFTPWDFNWPVTPPDDAQAPNPPEPRGNDDKDKQTKICGSIIGAQNQTLGERVKLAGTPFSLHYQSARVPGRAQNKLHIPLSGASVPASLKRISLTIQLEGRQFHYNFPASPNLNHDFEWDGKDAYGRPLQGSRLASIDIGYVYGVVYKTPAEFASSFAAFGGTPITGDRSTSEVTLHQRRQARLEVPDSRVFRLAGWTLSEHHAYDPVGRILRRGDGSWRSAQGITPVISTLYESPAGSSPDDIEWGSDGTPYILVNNSVLKLNSGGTTTPIAGKIQHYGFSGDGGPATQALFASPRRIALGPDGSIYIADLENHRVRRVSPSGIVATVAGCGSSCPQGDGGPATQAFISAPSDIALDVDGSLYIVDADNHVVRKVSPSGIITTVAGSGIAGFAGDGGLATQARLSSPTDIALGLDGSLYILDTSNFRIRKISPNGIITTVAGNGTNNHSGDGGPATGAAINALYGIALSTDGSLYIANGARIRKVSPSGIITTVAGKSGLFRDGDGGPPTQTSLGGYLNGVAVSPEGFFYIVSDYDIRKVSPPLPGFEGTASLIPSEDGSELYQFDAAGRHLTTRNARTGGLIYTFSYSRGLLTQIQDGNGNTTRIERDTTGNASAIVAPDGQRTVLTLDVNGWLASLANSAGETHRMQYTASGLLTRFTNPRNHSSTLQYDSSGMLLQDANAANGSWSFTRTPQALGRLVTQTSAEGRTNTYQIENLVTGDERRTDTASDGTTTTELISGDGVLTQTGRDGTIVTNTQGPDPRFGMQAPLDSKTQVRLPSGLTFSAATTRQVSLADPYDPLSLTQETTTFTLNGREFSTVYTSATRQYTATTPENRTSTYRVDAQGRPTLIQRPGVAALNYQYDARGRLTTVTQGPGADARALTLTYGTDGYVQSVTDAANQQVLYLRDGVGRVTQATLPDNRVLRLGHDANGNVTSLTPPGRPAHTFTYSPVDLQSGYDPPPVGLPQAGTNYQYNLDQQLTSVARPDGVTVTLGYQSNGRMASMTPSANGEVITYGYHATTGRLSSIATPTVTLGYTFDGFLLKQESYSGILSGTISRTYDNNFRVTGVAVNGTNVALAYDRDSLLTRVGTLTLSRDAATGFITGTTLGNVATTQGYNGFGELADFTATVSGSSQFSYTLGYDKLGRIATRAETIAGTPTTQEYGYDLAGRLATVTQNGVVVRQYGYDANGNRTHLNGALIGSYDAQDRLLTYGAAAYEHGANGERLRKTEGTQVTQYRYDVFGNLKQVVLPDGTQLEYLTDGLHRRVGKKVNGTVTQKFLYQDLLKLVAELDASNNVVSRFHYGTAVNVPEYMTKGGVTYRLITDHLGSVRLVINTATGAIAQRLDYDEWGDVTSDTSPGFQPFGFAGGLQDNHTRLVRFGARDYDPVTGRWTAKDPIGLQGGWNTFSYVENEPLTRFDPLGLWSWEISARWGFGFSLAFGRDPQTNRPFFSGKIGPGIGFGFQADPAGSRPGGDTGDPSRHGVSIGLYAEAGFQWGFLSAKYEVNCGRSLHYLHDSEAYGTRFPPEPKWTVGGPWGFRPGASAGIEWAIF</sequence>
<feature type="domain" description="Teneurin NHL" evidence="7">
    <location>
        <begin position="847"/>
        <end position="901"/>
    </location>
</feature>
<reference evidence="9 10" key="1">
    <citation type="submission" date="2022-11" db="EMBL/GenBank/DDBJ databases">
        <title>Minimal conservation of predation-associated metabolite biosynthetic gene clusters underscores biosynthetic potential of Myxococcota including descriptions for ten novel species: Archangium lansinium sp. nov., Myxococcus landrumus sp. nov., Nannocystis bai.</title>
        <authorList>
            <person name="Ahearne A."/>
            <person name="Stevens C."/>
            <person name="Phillips K."/>
        </authorList>
    </citation>
    <scope>NUCLEOTIDE SEQUENCE [LARGE SCALE GENOMIC DNA]</scope>
    <source>
        <strain evidence="9 10">MIWBW</strain>
    </source>
</reference>